<evidence type="ECO:0000313" key="2">
    <source>
        <dbReference type="EMBL" id="GGL82154.1"/>
    </source>
</evidence>
<dbReference type="EMBL" id="BMMI01000010">
    <property type="protein sequence ID" value="GGL82154.1"/>
    <property type="molecule type" value="Genomic_DNA"/>
</dbReference>
<organism evidence="2 3">
    <name type="scientific">Modestobacter marinus</name>
    <dbReference type="NCBI Taxonomy" id="477641"/>
    <lineage>
        <taxon>Bacteria</taxon>
        <taxon>Bacillati</taxon>
        <taxon>Actinomycetota</taxon>
        <taxon>Actinomycetes</taxon>
        <taxon>Geodermatophilales</taxon>
        <taxon>Geodermatophilaceae</taxon>
        <taxon>Modestobacter</taxon>
    </lineage>
</organism>
<evidence type="ECO:0000313" key="3">
    <source>
        <dbReference type="Proteomes" id="UP000648663"/>
    </source>
</evidence>
<feature type="region of interest" description="Disordered" evidence="1">
    <location>
        <begin position="99"/>
        <end position="149"/>
    </location>
</feature>
<evidence type="ECO:0000256" key="1">
    <source>
        <dbReference type="SAM" id="MobiDB-lite"/>
    </source>
</evidence>
<feature type="compositionally biased region" description="Gly residues" evidence="1">
    <location>
        <begin position="237"/>
        <end position="250"/>
    </location>
</feature>
<comment type="caution">
    <text evidence="2">The sequence shown here is derived from an EMBL/GenBank/DDBJ whole genome shotgun (WGS) entry which is preliminary data.</text>
</comment>
<gene>
    <name evidence="2" type="ORF">GCM10011589_43190</name>
</gene>
<name>A0ABQ2G9P8_9ACTN</name>
<accession>A0ABQ2G9P8</accession>
<sequence>MVRHLEHVGGQVETGRHQARLRLGAEVAGEQHPEAALRGPHDEAEVVGLGTGDGLGRVGGQHLEVRAADRPPVTGQEDHVVRTRLGHGPVQLRHPLVVGRQRPGGHHPDVPPGQGTGEPTHVVGVQVREQHQRQPLHPQSAQAAVDEGRVRARVDQHPLTRAGRQHERIALADVAGHHDRVRQWPAPAELAQRPADQHDAQQGGERQQAQPGPAPQRPDGAAQDDGQQDRTGDAGRPAGGAVGHGRGTLGDGDQPAHRPPGEPGERVGRPRRSG</sequence>
<feature type="compositionally biased region" description="Basic and acidic residues" evidence="1">
    <location>
        <begin position="254"/>
        <end position="268"/>
    </location>
</feature>
<protein>
    <submittedName>
        <fullName evidence="2">Uncharacterized protein</fullName>
    </submittedName>
</protein>
<feature type="region of interest" description="Disordered" evidence="1">
    <location>
        <begin position="189"/>
        <end position="274"/>
    </location>
</feature>
<keyword evidence="3" id="KW-1185">Reference proteome</keyword>
<feature type="compositionally biased region" description="Low complexity" evidence="1">
    <location>
        <begin position="200"/>
        <end position="225"/>
    </location>
</feature>
<reference evidence="3" key="1">
    <citation type="journal article" date="2019" name="Int. J. Syst. Evol. Microbiol.">
        <title>The Global Catalogue of Microorganisms (GCM) 10K type strain sequencing project: providing services to taxonomists for standard genome sequencing and annotation.</title>
        <authorList>
            <consortium name="The Broad Institute Genomics Platform"/>
            <consortium name="The Broad Institute Genome Sequencing Center for Infectious Disease"/>
            <person name="Wu L."/>
            <person name="Ma J."/>
        </authorList>
    </citation>
    <scope>NUCLEOTIDE SEQUENCE [LARGE SCALE GENOMIC DNA]</scope>
    <source>
        <strain evidence="3">CGMCC 4.5581</strain>
    </source>
</reference>
<dbReference type="Proteomes" id="UP000648663">
    <property type="component" value="Unassembled WGS sequence"/>
</dbReference>
<proteinExistence type="predicted"/>